<sequence>MKMMGLVLLEARPSVAPTWPHSRRELRLRLPAPLGQGLLSIEHALSPDVQGPLFSQPLMMPLQMESICFSLSVGANMTYGKSRIIQSSHNHRSVSCGGQEHHCSLGHGE</sequence>
<evidence type="ECO:0000313" key="3">
    <source>
        <dbReference type="Proteomes" id="UP000288805"/>
    </source>
</evidence>
<protein>
    <submittedName>
        <fullName evidence="2">Uncharacterized protein</fullName>
    </submittedName>
</protein>
<dbReference type="Proteomes" id="UP000288805">
    <property type="component" value="Unassembled WGS sequence"/>
</dbReference>
<dbReference type="EMBL" id="QGNW01001404">
    <property type="protein sequence ID" value="RVW42511.1"/>
    <property type="molecule type" value="Genomic_DNA"/>
</dbReference>
<comment type="caution">
    <text evidence="2">The sequence shown here is derived from an EMBL/GenBank/DDBJ whole genome shotgun (WGS) entry which is preliminary data.</text>
</comment>
<evidence type="ECO:0000256" key="1">
    <source>
        <dbReference type="SAM" id="MobiDB-lite"/>
    </source>
</evidence>
<proteinExistence type="predicted"/>
<organism evidence="2 3">
    <name type="scientific">Vitis vinifera</name>
    <name type="common">Grape</name>
    <dbReference type="NCBI Taxonomy" id="29760"/>
    <lineage>
        <taxon>Eukaryota</taxon>
        <taxon>Viridiplantae</taxon>
        <taxon>Streptophyta</taxon>
        <taxon>Embryophyta</taxon>
        <taxon>Tracheophyta</taxon>
        <taxon>Spermatophyta</taxon>
        <taxon>Magnoliopsida</taxon>
        <taxon>eudicotyledons</taxon>
        <taxon>Gunneridae</taxon>
        <taxon>Pentapetalae</taxon>
        <taxon>rosids</taxon>
        <taxon>Vitales</taxon>
        <taxon>Vitaceae</taxon>
        <taxon>Viteae</taxon>
        <taxon>Vitis</taxon>
    </lineage>
</organism>
<reference evidence="2 3" key="1">
    <citation type="journal article" date="2018" name="PLoS Genet.">
        <title>Population sequencing reveals clonal diversity and ancestral inbreeding in the grapevine cultivar Chardonnay.</title>
        <authorList>
            <person name="Roach M.J."/>
            <person name="Johnson D.L."/>
            <person name="Bohlmann J."/>
            <person name="van Vuuren H.J."/>
            <person name="Jones S.J."/>
            <person name="Pretorius I.S."/>
            <person name="Schmidt S.A."/>
            <person name="Borneman A.R."/>
        </authorList>
    </citation>
    <scope>NUCLEOTIDE SEQUENCE [LARGE SCALE GENOMIC DNA]</scope>
    <source>
        <strain evidence="3">cv. Chardonnay</strain>
        <tissue evidence="2">Leaf</tissue>
    </source>
</reference>
<name>A0A438E438_VITVI</name>
<gene>
    <name evidence="2" type="ORF">CK203_087855</name>
</gene>
<evidence type="ECO:0000313" key="2">
    <source>
        <dbReference type="EMBL" id="RVW42511.1"/>
    </source>
</evidence>
<feature type="region of interest" description="Disordered" evidence="1">
    <location>
        <begin position="90"/>
        <end position="109"/>
    </location>
</feature>
<dbReference type="AlphaFoldDB" id="A0A438E438"/>
<feature type="compositionally biased region" description="Basic and acidic residues" evidence="1">
    <location>
        <begin position="99"/>
        <end position="109"/>
    </location>
</feature>
<accession>A0A438E438</accession>